<protein>
    <submittedName>
        <fullName evidence="2">Uncharacterized protein</fullName>
    </submittedName>
</protein>
<evidence type="ECO:0000313" key="3">
    <source>
        <dbReference type="Proteomes" id="UP000324222"/>
    </source>
</evidence>
<keyword evidence="3" id="KW-1185">Reference proteome</keyword>
<feature type="compositionally biased region" description="Polar residues" evidence="1">
    <location>
        <begin position="18"/>
        <end position="34"/>
    </location>
</feature>
<accession>A0A5B7E1H0</accession>
<gene>
    <name evidence="2" type="ORF">E2C01_020771</name>
</gene>
<evidence type="ECO:0000256" key="1">
    <source>
        <dbReference type="SAM" id="MobiDB-lite"/>
    </source>
</evidence>
<reference evidence="2 3" key="1">
    <citation type="submission" date="2019-05" db="EMBL/GenBank/DDBJ databases">
        <title>Another draft genome of Portunus trituberculatus and its Hox gene families provides insights of decapod evolution.</title>
        <authorList>
            <person name="Jeong J.-H."/>
            <person name="Song I."/>
            <person name="Kim S."/>
            <person name="Choi T."/>
            <person name="Kim D."/>
            <person name="Ryu S."/>
            <person name="Kim W."/>
        </authorList>
    </citation>
    <scope>NUCLEOTIDE SEQUENCE [LARGE SCALE GENOMIC DNA]</scope>
    <source>
        <tissue evidence="2">Muscle</tissue>
    </source>
</reference>
<feature type="region of interest" description="Disordered" evidence="1">
    <location>
        <begin position="1"/>
        <end position="61"/>
    </location>
</feature>
<name>A0A5B7E1H0_PORTR</name>
<dbReference type="EMBL" id="VSRR010001773">
    <property type="protein sequence ID" value="MPC27598.1"/>
    <property type="molecule type" value="Genomic_DNA"/>
</dbReference>
<comment type="caution">
    <text evidence="2">The sequence shown here is derived from an EMBL/GenBank/DDBJ whole genome shotgun (WGS) entry which is preliminary data.</text>
</comment>
<dbReference type="Proteomes" id="UP000324222">
    <property type="component" value="Unassembled WGS sequence"/>
</dbReference>
<dbReference type="AlphaFoldDB" id="A0A5B7E1H0"/>
<proteinExistence type="predicted"/>
<organism evidence="2 3">
    <name type="scientific">Portunus trituberculatus</name>
    <name type="common">Swimming crab</name>
    <name type="synonym">Neptunus trituberculatus</name>
    <dbReference type="NCBI Taxonomy" id="210409"/>
    <lineage>
        <taxon>Eukaryota</taxon>
        <taxon>Metazoa</taxon>
        <taxon>Ecdysozoa</taxon>
        <taxon>Arthropoda</taxon>
        <taxon>Crustacea</taxon>
        <taxon>Multicrustacea</taxon>
        <taxon>Malacostraca</taxon>
        <taxon>Eumalacostraca</taxon>
        <taxon>Eucarida</taxon>
        <taxon>Decapoda</taxon>
        <taxon>Pleocyemata</taxon>
        <taxon>Brachyura</taxon>
        <taxon>Eubrachyura</taxon>
        <taxon>Portunoidea</taxon>
        <taxon>Portunidae</taxon>
        <taxon>Portuninae</taxon>
        <taxon>Portunus</taxon>
    </lineage>
</organism>
<evidence type="ECO:0000313" key="2">
    <source>
        <dbReference type="EMBL" id="MPC27598.1"/>
    </source>
</evidence>
<sequence>MRDDNLTPTTPPGLVYHTTASPDQQHFSSHSVTTGKRHTSCPKVQAPASSSSSSSSRHRALIGVHCNDLQPIMN</sequence>